<proteinExistence type="predicted"/>
<dbReference type="PROSITE" id="PS50995">
    <property type="entry name" value="HTH_MARR_2"/>
    <property type="match status" value="1"/>
</dbReference>
<dbReference type="PANTHER" id="PTHR39515">
    <property type="entry name" value="CONSERVED PROTEIN"/>
    <property type="match status" value="1"/>
</dbReference>
<comment type="caution">
    <text evidence="3">The sequence shown here is derived from an EMBL/GenBank/DDBJ whole genome shotgun (WGS) entry which is preliminary data.</text>
</comment>
<accession>A0A3D4V5T3</accession>
<dbReference type="PANTHER" id="PTHR39515:SF2">
    <property type="entry name" value="HTH-TYPE TRANSCRIPTIONAL REGULATOR RV0880"/>
    <property type="match status" value="1"/>
</dbReference>
<dbReference type="InterPro" id="IPR052526">
    <property type="entry name" value="HTH-type_Bedaq_tolerance"/>
</dbReference>
<sequence length="163" mass="17815">MAAPRSPRDPHWDAPTSSGPLVDVGELHRTLVNVLRLLRDVDRESGVSPSRLSVLSVLVFVGPMSQAELARIEGVSAPSMSLLVRELETDGWVERTPDPVDARRTIVSASKGGRDLMLRSQRRRLDWLSAAISRLPVESQRVLAGCSTHLDALIAALRETYSG</sequence>
<dbReference type="InterPro" id="IPR036390">
    <property type="entry name" value="WH_DNA-bd_sf"/>
</dbReference>
<dbReference type="SMART" id="SM00347">
    <property type="entry name" value="HTH_MARR"/>
    <property type="match status" value="1"/>
</dbReference>
<feature type="region of interest" description="Disordered" evidence="1">
    <location>
        <begin position="1"/>
        <end position="20"/>
    </location>
</feature>
<dbReference type="EMBL" id="DPIY01000005">
    <property type="protein sequence ID" value="HCT56435.1"/>
    <property type="molecule type" value="Genomic_DNA"/>
</dbReference>
<dbReference type="Gene3D" id="1.10.10.10">
    <property type="entry name" value="Winged helix-like DNA-binding domain superfamily/Winged helix DNA-binding domain"/>
    <property type="match status" value="1"/>
</dbReference>
<reference evidence="3 4" key="1">
    <citation type="journal article" date="2018" name="Nat. Biotechnol.">
        <title>A standardized bacterial taxonomy based on genome phylogeny substantially revises the tree of life.</title>
        <authorList>
            <person name="Parks D.H."/>
            <person name="Chuvochina M."/>
            <person name="Waite D.W."/>
            <person name="Rinke C."/>
            <person name="Skarshewski A."/>
            <person name="Chaumeil P.A."/>
            <person name="Hugenholtz P."/>
        </authorList>
    </citation>
    <scope>NUCLEOTIDE SEQUENCE [LARGE SCALE GENOMIC DNA]</scope>
    <source>
        <strain evidence="3">UBA8844</strain>
    </source>
</reference>
<dbReference type="SUPFAM" id="SSF46785">
    <property type="entry name" value="Winged helix' DNA-binding domain"/>
    <property type="match status" value="1"/>
</dbReference>
<dbReference type="Pfam" id="PF12802">
    <property type="entry name" value="MarR_2"/>
    <property type="match status" value="1"/>
</dbReference>
<dbReference type="InterPro" id="IPR000835">
    <property type="entry name" value="HTH_MarR-typ"/>
</dbReference>
<dbReference type="AlphaFoldDB" id="A0A3D4V5T3"/>
<protein>
    <recommendedName>
        <fullName evidence="2">HTH marR-type domain-containing protein</fullName>
    </recommendedName>
</protein>
<name>A0A3D4V5T3_9BACT</name>
<evidence type="ECO:0000259" key="2">
    <source>
        <dbReference type="PROSITE" id="PS50995"/>
    </source>
</evidence>
<dbReference type="InterPro" id="IPR036388">
    <property type="entry name" value="WH-like_DNA-bd_sf"/>
</dbReference>
<feature type="compositionally biased region" description="Basic and acidic residues" evidence="1">
    <location>
        <begin position="1"/>
        <end position="12"/>
    </location>
</feature>
<dbReference type="OMA" id="REQTHPN"/>
<evidence type="ECO:0000313" key="4">
    <source>
        <dbReference type="Proteomes" id="UP000264071"/>
    </source>
</evidence>
<feature type="domain" description="HTH marR-type" evidence="2">
    <location>
        <begin position="24"/>
        <end position="162"/>
    </location>
</feature>
<evidence type="ECO:0000256" key="1">
    <source>
        <dbReference type="SAM" id="MobiDB-lite"/>
    </source>
</evidence>
<gene>
    <name evidence="3" type="ORF">DGD08_04390</name>
</gene>
<dbReference type="Proteomes" id="UP000264071">
    <property type="component" value="Unassembled WGS sequence"/>
</dbReference>
<evidence type="ECO:0000313" key="3">
    <source>
        <dbReference type="EMBL" id="HCT56435.1"/>
    </source>
</evidence>
<dbReference type="GO" id="GO:0003700">
    <property type="term" value="F:DNA-binding transcription factor activity"/>
    <property type="evidence" value="ECO:0007669"/>
    <property type="project" value="InterPro"/>
</dbReference>
<organism evidence="3 4">
    <name type="scientific">Gemmatimonas aurantiaca</name>
    <dbReference type="NCBI Taxonomy" id="173480"/>
    <lineage>
        <taxon>Bacteria</taxon>
        <taxon>Pseudomonadati</taxon>
        <taxon>Gemmatimonadota</taxon>
        <taxon>Gemmatimonadia</taxon>
        <taxon>Gemmatimonadales</taxon>
        <taxon>Gemmatimonadaceae</taxon>
        <taxon>Gemmatimonas</taxon>
    </lineage>
</organism>